<dbReference type="RefSeq" id="WP_072962919.1">
    <property type="nucleotide sequence ID" value="NZ_FQUT01000016.1"/>
</dbReference>
<organism evidence="2 3">
    <name type="scientific">Chryseobacterium arachidis</name>
    <dbReference type="NCBI Taxonomy" id="1416778"/>
    <lineage>
        <taxon>Bacteria</taxon>
        <taxon>Pseudomonadati</taxon>
        <taxon>Bacteroidota</taxon>
        <taxon>Flavobacteriia</taxon>
        <taxon>Flavobacteriales</taxon>
        <taxon>Weeksellaceae</taxon>
        <taxon>Chryseobacterium group</taxon>
        <taxon>Chryseobacterium</taxon>
    </lineage>
</organism>
<name>A0A1M5K866_9FLAO</name>
<sequence length="246" mass="28883">MQNIDWGTIYSVVLYVVKNYPLKIISYSTIFLVIGFVVNFILIFSLRKFKVTSREYKYYNWLVKLYIPFIIFINIIFSVKMGMFVGVYQAFKQDSYSISEQVYNSGSQYIFRDTLSKTKFITTLEFIFSDLEQKNKNAKIRFVDVVKVYNTKYVALDRPKNWLASAFADKYGDRIHTLVLYGALNSIPHVDITKDLSYKEFDKVSQQLLQLNPENLEKSIVEKIQNLFLMVLKSQFKTFVKGILVI</sequence>
<dbReference type="STRING" id="1416778.SAMN05443633_11651"/>
<dbReference type="EMBL" id="FQUT01000016">
    <property type="protein sequence ID" value="SHG48928.1"/>
    <property type="molecule type" value="Genomic_DNA"/>
</dbReference>
<evidence type="ECO:0000313" key="3">
    <source>
        <dbReference type="Proteomes" id="UP000184518"/>
    </source>
</evidence>
<protein>
    <submittedName>
        <fullName evidence="2">Uncharacterized protein</fullName>
    </submittedName>
</protein>
<accession>A0A1M5K866</accession>
<reference evidence="3" key="1">
    <citation type="submission" date="2016-11" db="EMBL/GenBank/DDBJ databases">
        <authorList>
            <person name="Varghese N."/>
            <person name="Submissions S."/>
        </authorList>
    </citation>
    <scope>NUCLEOTIDE SEQUENCE [LARGE SCALE GENOMIC DNA]</scope>
    <source>
        <strain evidence="3">DSM 27619</strain>
    </source>
</reference>
<dbReference type="OrthoDB" id="750324at2"/>
<feature type="transmembrane region" description="Helical" evidence="1">
    <location>
        <begin position="24"/>
        <end position="44"/>
    </location>
</feature>
<evidence type="ECO:0000313" key="2">
    <source>
        <dbReference type="EMBL" id="SHG48928.1"/>
    </source>
</evidence>
<feature type="transmembrane region" description="Helical" evidence="1">
    <location>
        <begin position="65"/>
        <end position="91"/>
    </location>
</feature>
<dbReference type="Proteomes" id="UP000184518">
    <property type="component" value="Unassembled WGS sequence"/>
</dbReference>
<keyword evidence="1" id="KW-0472">Membrane</keyword>
<dbReference type="AlphaFoldDB" id="A0A1M5K866"/>
<keyword evidence="1" id="KW-1133">Transmembrane helix</keyword>
<keyword evidence="3" id="KW-1185">Reference proteome</keyword>
<proteinExistence type="predicted"/>
<gene>
    <name evidence="2" type="ORF">SAMN05443633_11651</name>
</gene>
<evidence type="ECO:0000256" key="1">
    <source>
        <dbReference type="SAM" id="Phobius"/>
    </source>
</evidence>
<keyword evidence="1" id="KW-0812">Transmembrane</keyword>